<accession>A0A345UNL7</accession>
<keyword evidence="2" id="KW-1185">Reference proteome</keyword>
<gene>
    <name evidence="1" type="ORF">CYPRO_2831</name>
</gene>
<reference evidence="1 2" key="1">
    <citation type="submission" date="2018-03" db="EMBL/GenBank/DDBJ databases">
        <title>Phenotypic and genomic properties of Cyclonatronum proteinivorum gen. nov., sp. nov., a haloalkaliphilic bacteroidete from soda lakes possessing Na+-translocating rhodopsin.</title>
        <authorList>
            <person name="Toshchakov S.V."/>
            <person name="Korzhenkov A."/>
            <person name="Samarov N.I."/>
            <person name="Kublanov I.V."/>
            <person name="Muntyan M.S."/>
            <person name="Sorokin D.Y."/>
        </authorList>
    </citation>
    <scope>NUCLEOTIDE SEQUENCE [LARGE SCALE GENOMIC DNA]</scope>
    <source>
        <strain evidence="1 2">Omega</strain>
    </source>
</reference>
<sequence>MRIESRTPVPIYFNMNNLPAIAEKETGTPLPRFGLKTAACCLVLLFLYIADLRPASAQVLNIESLRMDADTSKTWAGSLTFGFSASKNDSETIQLSNDATLVHLGQTHSYLLLSSLNLISIDDELVNNGHIHLRGTLGYRQRWSPELFTQLQYSRDWGLKRRALLGGGIRHNTFQKEHFRAGITTGLMFEHEVWHPEEAPRAEYNRLKSTTSLLTRGKLTESTSLYIVGYYQAEPERFLSPRLTANVELRFTVSRYVRFNAQFSTTYDYNPVPDVESWIYSFRNSFTIVF</sequence>
<evidence type="ECO:0000313" key="1">
    <source>
        <dbReference type="EMBL" id="AXJ02069.1"/>
    </source>
</evidence>
<proteinExistence type="predicted"/>
<name>A0A345UNL7_9BACT</name>
<dbReference type="Pfam" id="PF04338">
    <property type="entry name" value="DUF481"/>
    <property type="match status" value="1"/>
</dbReference>
<dbReference type="EMBL" id="CP027806">
    <property type="protein sequence ID" value="AXJ02069.1"/>
    <property type="molecule type" value="Genomic_DNA"/>
</dbReference>
<dbReference type="OrthoDB" id="6118633at2"/>
<dbReference type="AlphaFoldDB" id="A0A345UNL7"/>
<evidence type="ECO:0008006" key="3">
    <source>
        <dbReference type="Google" id="ProtNLM"/>
    </source>
</evidence>
<organism evidence="1 2">
    <name type="scientific">Cyclonatronum proteinivorum</name>
    <dbReference type="NCBI Taxonomy" id="1457365"/>
    <lineage>
        <taxon>Bacteria</taxon>
        <taxon>Pseudomonadati</taxon>
        <taxon>Balneolota</taxon>
        <taxon>Balneolia</taxon>
        <taxon>Balneolales</taxon>
        <taxon>Cyclonatronaceae</taxon>
        <taxon>Cyclonatronum</taxon>
    </lineage>
</organism>
<dbReference type="InterPro" id="IPR007433">
    <property type="entry name" value="DUF481"/>
</dbReference>
<dbReference type="Proteomes" id="UP000254808">
    <property type="component" value="Chromosome"/>
</dbReference>
<evidence type="ECO:0000313" key="2">
    <source>
        <dbReference type="Proteomes" id="UP000254808"/>
    </source>
</evidence>
<dbReference type="KEGG" id="cprv:CYPRO_2831"/>
<protein>
    <recommendedName>
        <fullName evidence="3">DUF481 domain-containing protein</fullName>
    </recommendedName>
</protein>